<feature type="domain" description="Glycosyltransferase RgtA/B/C/D-like" evidence="9">
    <location>
        <begin position="94"/>
        <end position="252"/>
    </location>
</feature>
<keyword evidence="2" id="KW-1003">Cell membrane</keyword>
<comment type="caution">
    <text evidence="10">The sequence shown here is derived from an EMBL/GenBank/DDBJ whole genome shotgun (WGS) entry which is preliminary data.</text>
</comment>
<evidence type="ECO:0000259" key="9">
    <source>
        <dbReference type="Pfam" id="PF13231"/>
    </source>
</evidence>
<proteinExistence type="predicted"/>
<dbReference type="Proteomes" id="UP000651156">
    <property type="component" value="Unassembled WGS sequence"/>
</dbReference>
<feature type="transmembrane region" description="Helical" evidence="8">
    <location>
        <begin position="371"/>
        <end position="394"/>
    </location>
</feature>
<reference evidence="10 11" key="1">
    <citation type="submission" date="2020-10" db="EMBL/GenBank/DDBJ databases">
        <authorList>
            <person name="Castelo-Branco R."/>
            <person name="Eusebio N."/>
            <person name="Adriana R."/>
            <person name="Vieira A."/>
            <person name="Brugerolle De Fraissinette N."/>
            <person name="Rezende De Castro R."/>
            <person name="Schneider M.P."/>
            <person name="Vasconcelos V."/>
            <person name="Leao P.N."/>
        </authorList>
    </citation>
    <scope>NUCLEOTIDE SEQUENCE [LARGE SCALE GENOMIC DNA]</scope>
    <source>
        <strain evidence="10 11">LEGE 06123</strain>
    </source>
</reference>
<keyword evidence="4" id="KW-0808">Transferase</keyword>
<accession>A0ABR9UT76</accession>
<evidence type="ECO:0000256" key="5">
    <source>
        <dbReference type="ARBA" id="ARBA00022692"/>
    </source>
</evidence>
<evidence type="ECO:0000256" key="2">
    <source>
        <dbReference type="ARBA" id="ARBA00022475"/>
    </source>
</evidence>
<feature type="transmembrane region" description="Helical" evidence="8">
    <location>
        <begin position="406"/>
        <end position="425"/>
    </location>
</feature>
<evidence type="ECO:0000256" key="6">
    <source>
        <dbReference type="ARBA" id="ARBA00022989"/>
    </source>
</evidence>
<evidence type="ECO:0000256" key="3">
    <source>
        <dbReference type="ARBA" id="ARBA00022676"/>
    </source>
</evidence>
<evidence type="ECO:0000256" key="4">
    <source>
        <dbReference type="ARBA" id="ARBA00022679"/>
    </source>
</evidence>
<dbReference type="EMBL" id="JADEWN010000029">
    <property type="protein sequence ID" value="MBE9191255.1"/>
    <property type="molecule type" value="Genomic_DNA"/>
</dbReference>
<feature type="transmembrane region" description="Helical" evidence="8">
    <location>
        <begin position="316"/>
        <end position="335"/>
    </location>
</feature>
<name>A0ABR9UT76_9CHRO</name>
<keyword evidence="7 8" id="KW-0472">Membrane</keyword>
<keyword evidence="3" id="KW-0328">Glycosyltransferase</keyword>
<dbReference type="PANTHER" id="PTHR33908:SF11">
    <property type="entry name" value="MEMBRANE PROTEIN"/>
    <property type="match status" value="1"/>
</dbReference>
<dbReference type="InterPro" id="IPR038731">
    <property type="entry name" value="RgtA/B/C-like"/>
</dbReference>
<dbReference type="RefSeq" id="WP_193932404.1">
    <property type="nucleotide sequence ID" value="NZ_CAWPMZ010000057.1"/>
</dbReference>
<protein>
    <submittedName>
        <fullName evidence="10">Glycosyltransferase family 39 protein</fullName>
    </submittedName>
</protein>
<feature type="transmembrane region" description="Helical" evidence="8">
    <location>
        <begin position="9"/>
        <end position="27"/>
    </location>
</feature>
<evidence type="ECO:0000313" key="10">
    <source>
        <dbReference type="EMBL" id="MBE9191255.1"/>
    </source>
</evidence>
<evidence type="ECO:0000256" key="8">
    <source>
        <dbReference type="SAM" id="Phobius"/>
    </source>
</evidence>
<evidence type="ECO:0000313" key="11">
    <source>
        <dbReference type="Proteomes" id="UP000651156"/>
    </source>
</evidence>
<feature type="transmembrane region" description="Helical" evidence="8">
    <location>
        <begin position="197"/>
        <end position="221"/>
    </location>
</feature>
<feature type="transmembrane region" description="Helical" evidence="8">
    <location>
        <begin position="118"/>
        <end position="136"/>
    </location>
</feature>
<feature type="transmembrane region" description="Helical" evidence="8">
    <location>
        <begin position="143"/>
        <end position="162"/>
    </location>
</feature>
<dbReference type="InterPro" id="IPR050297">
    <property type="entry name" value="LipidA_mod_glycosyltrf_83"/>
</dbReference>
<dbReference type="PANTHER" id="PTHR33908">
    <property type="entry name" value="MANNOSYLTRANSFERASE YKCB-RELATED"/>
    <property type="match status" value="1"/>
</dbReference>
<keyword evidence="5 8" id="KW-0812">Transmembrane</keyword>
<feature type="transmembrane region" description="Helical" evidence="8">
    <location>
        <begin position="168"/>
        <end position="185"/>
    </location>
</feature>
<comment type="subcellular location">
    <subcellularLocation>
        <location evidence="1">Cell membrane</location>
        <topology evidence="1">Multi-pass membrane protein</topology>
    </subcellularLocation>
</comment>
<dbReference type="Pfam" id="PF13231">
    <property type="entry name" value="PMT_2"/>
    <property type="match status" value="1"/>
</dbReference>
<evidence type="ECO:0000256" key="7">
    <source>
        <dbReference type="ARBA" id="ARBA00023136"/>
    </source>
</evidence>
<sequence length="529" mass="60315">MNAYKTPPNYFKIFVISALILGIFFRFSNLDKKVYWIDEVHTSVRVVGYKKTEFVDQVPSDRIINVGDLQVFQYLSPEKDWLDTINALAGNAEHTPAYYAIARLAMQIFGSSITVTRGVAAIISLFVFPYIYWLCLELFASPLVGWIAIALVAVSPLHVLYAQEAREYSLLTVTTLLASITLLRAMRQKSKLSWGIYALTVALGLYSHLIFILVCVAHGTYLFIQEFQITKNFIAYLKASIAGLLTLVPWIILYFINASSIGEWTARTIGIDTLIKRWLLNLNAVFFDIKFGYNNVRFFDVENGNDIFQFSFSEPLLYLIPLVIVLVLYSFYVLCRNTPLSCWLFICTLVIIPASSLFIPDLVSGGQRSSIARYLFPSYLGIQLAVAYLFANRFTTSFQHWQQKAWRIILVIVLSGGILSCVIINQAETWWNKYSSYYNPEIANIINQTNQPLVISSQKRVSRITSLSYELDTKVSILLVSETEIPKNISQFSDIFLFRPEADLLAALEQSPNYNLEIIHPIGQLWRIR</sequence>
<organism evidence="10 11">
    <name type="scientific">Gloeocapsopsis crepidinum LEGE 06123</name>
    <dbReference type="NCBI Taxonomy" id="588587"/>
    <lineage>
        <taxon>Bacteria</taxon>
        <taxon>Bacillati</taxon>
        <taxon>Cyanobacteriota</taxon>
        <taxon>Cyanophyceae</taxon>
        <taxon>Oscillatoriophycideae</taxon>
        <taxon>Chroococcales</taxon>
        <taxon>Chroococcaceae</taxon>
        <taxon>Gloeocapsopsis</taxon>
    </lineage>
</organism>
<feature type="transmembrane region" description="Helical" evidence="8">
    <location>
        <begin position="233"/>
        <end position="257"/>
    </location>
</feature>
<keyword evidence="6 8" id="KW-1133">Transmembrane helix</keyword>
<evidence type="ECO:0000256" key="1">
    <source>
        <dbReference type="ARBA" id="ARBA00004651"/>
    </source>
</evidence>
<feature type="transmembrane region" description="Helical" evidence="8">
    <location>
        <begin position="342"/>
        <end position="359"/>
    </location>
</feature>
<gene>
    <name evidence="10" type="ORF">IQ230_13005</name>
</gene>
<keyword evidence="11" id="KW-1185">Reference proteome</keyword>